<dbReference type="RefSeq" id="WP_274992798.1">
    <property type="nucleotide sequence ID" value="NZ_JAJQQP010000003.1"/>
</dbReference>
<feature type="domain" description="UvrD-like helicase ATP-binding" evidence="7">
    <location>
        <begin position="237"/>
        <end position="501"/>
    </location>
</feature>
<feature type="binding site" evidence="5">
    <location>
        <begin position="258"/>
        <end position="265"/>
    </location>
    <ligand>
        <name>ATP</name>
        <dbReference type="ChEBI" id="CHEBI:30616"/>
    </ligand>
</feature>
<dbReference type="InterPro" id="IPR000212">
    <property type="entry name" value="DNA_helicase_UvrD/REP"/>
</dbReference>
<keyword evidence="1 5" id="KW-0547">Nucleotide-binding</keyword>
<evidence type="ECO:0000256" key="5">
    <source>
        <dbReference type="PROSITE-ProRule" id="PRU00560"/>
    </source>
</evidence>
<dbReference type="InterPro" id="IPR027417">
    <property type="entry name" value="P-loop_NTPase"/>
</dbReference>
<keyword evidence="4 5" id="KW-0067">ATP-binding</keyword>
<reference evidence="8 9" key="1">
    <citation type="submission" date="2023-07" db="EMBL/GenBank/DDBJ databases">
        <title>Sequencing the genomes of 1000 actinobacteria strains.</title>
        <authorList>
            <person name="Klenk H.-P."/>
        </authorList>
    </citation>
    <scope>NUCLEOTIDE SEQUENCE [LARGE SCALE GENOMIC DNA]</scope>
    <source>
        <strain evidence="8 9">DSM 45554</strain>
    </source>
</reference>
<dbReference type="PANTHER" id="PTHR11070">
    <property type="entry name" value="UVRD / RECB / PCRA DNA HELICASE FAMILY MEMBER"/>
    <property type="match status" value="1"/>
</dbReference>
<feature type="compositionally biased region" description="Low complexity" evidence="6">
    <location>
        <begin position="157"/>
        <end position="166"/>
    </location>
</feature>
<evidence type="ECO:0000256" key="2">
    <source>
        <dbReference type="ARBA" id="ARBA00022801"/>
    </source>
</evidence>
<keyword evidence="2 5" id="KW-0378">Hydrolase</keyword>
<accession>A0ABU2CSU8</accession>
<keyword evidence="9" id="KW-1185">Reference proteome</keyword>
<evidence type="ECO:0000256" key="4">
    <source>
        <dbReference type="ARBA" id="ARBA00022840"/>
    </source>
</evidence>
<keyword evidence="3 5" id="KW-0347">Helicase</keyword>
<evidence type="ECO:0000256" key="6">
    <source>
        <dbReference type="SAM" id="MobiDB-lite"/>
    </source>
</evidence>
<dbReference type="SUPFAM" id="SSF52540">
    <property type="entry name" value="P-loop containing nucleoside triphosphate hydrolases"/>
    <property type="match status" value="1"/>
</dbReference>
<dbReference type="Gene3D" id="3.40.50.300">
    <property type="entry name" value="P-loop containing nucleotide triphosphate hydrolases"/>
    <property type="match status" value="2"/>
</dbReference>
<feature type="compositionally biased region" description="Low complexity" evidence="6">
    <location>
        <begin position="188"/>
        <end position="202"/>
    </location>
</feature>
<dbReference type="PANTHER" id="PTHR11070:SF45">
    <property type="entry name" value="DNA 3'-5' HELICASE"/>
    <property type="match status" value="1"/>
</dbReference>
<dbReference type="Pfam" id="PF13245">
    <property type="entry name" value="AAA_19"/>
    <property type="match status" value="1"/>
</dbReference>
<name>A0ABU2CSU8_9MICO</name>
<protein>
    <recommendedName>
        <fullName evidence="7">UvrD-like helicase ATP-binding domain-containing protein</fullName>
    </recommendedName>
</protein>
<sequence>MDPQTKTLEIENERAAEKRYVQMLSSRARQPVYFQGARNTIWTGDGLPTLPEVPLGFLVGRVSLVGPREELGGASDFYIGERHLNLDGQEVFSWAAPVACTYFRGFDHHEFCEEVAVVRSFAHGSKGINDIADDVLRTDVTGEPFRRRGLSVPAPPAAGRARPGGLRRPGDAQKAAQPPGTATEDEAIAAASHATVTTSAPAGERGRRQAPALRAESLLRSRLAAPRTKSLAPVLSTLQPDQYTLVTLPAMESVVIEGQPGTGKTIVASHRAAYMINDDTPLENSLDKNVLLVGPTDAYSDHVRGVVDTLSGGSDRVIVRSLPSLMARVLELKLEPKGPASRTWRDVDEELGKIALKVIFAERQRKGITPTTQRAYEALRLGLVAPDVEWATYLRKLPAYDLALTLRAHIPLLAFIRWTVAPARELQGIEHVMVDEAQDATALEWMLLAALNEADAWTILGDLNQRRSDHTLASWKHVAAVIEYPDVDLRLERLERGYRSTLPILEYANRLLRKEERALLAFQKDGPAPVITRAGREELAITVRSEVDRLLSTYPKGTVAVIDVDPSRIRSLFRNEGWQARRGDQRFWDRADRQVVVLQPDEARGLEFDGVVVSEPADFPENFGRRGPLYTSLTRPNRELAVVHSKPLPEELRPRKR</sequence>
<gene>
    <name evidence="8" type="ORF">J2S48_003924</name>
</gene>
<evidence type="ECO:0000259" key="7">
    <source>
        <dbReference type="PROSITE" id="PS51198"/>
    </source>
</evidence>
<dbReference type="InterPro" id="IPR014016">
    <property type="entry name" value="UvrD-like_ATP-bd"/>
</dbReference>
<dbReference type="EMBL" id="JAVDYE010000001">
    <property type="protein sequence ID" value="MDR7384409.1"/>
    <property type="molecule type" value="Genomic_DNA"/>
</dbReference>
<evidence type="ECO:0000313" key="8">
    <source>
        <dbReference type="EMBL" id="MDR7384409.1"/>
    </source>
</evidence>
<organism evidence="8 9">
    <name type="scientific">Promicromonospora iranensis</name>
    <dbReference type="NCBI Taxonomy" id="1105144"/>
    <lineage>
        <taxon>Bacteria</taxon>
        <taxon>Bacillati</taxon>
        <taxon>Actinomycetota</taxon>
        <taxon>Actinomycetes</taxon>
        <taxon>Micrococcales</taxon>
        <taxon>Promicromonosporaceae</taxon>
        <taxon>Promicromonospora</taxon>
    </lineage>
</organism>
<dbReference type="Proteomes" id="UP001183585">
    <property type="component" value="Unassembled WGS sequence"/>
</dbReference>
<evidence type="ECO:0000313" key="9">
    <source>
        <dbReference type="Proteomes" id="UP001183585"/>
    </source>
</evidence>
<evidence type="ECO:0000256" key="1">
    <source>
        <dbReference type="ARBA" id="ARBA00022741"/>
    </source>
</evidence>
<comment type="caution">
    <text evidence="8">The sequence shown here is derived from an EMBL/GenBank/DDBJ whole genome shotgun (WGS) entry which is preliminary data.</text>
</comment>
<feature type="region of interest" description="Disordered" evidence="6">
    <location>
        <begin position="146"/>
        <end position="211"/>
    </location>
</feature>
<evidence type="ECO:0000256" key="3">
    <source>
        <dbReference type="ARBA" id="ARBA00022806"/>
    </source>
</evidence>
<dbReference type="PROSITE" id="PS51198">
    <property type="entry name" value="UVRD_HELICASE_ATP_BIND"/>
    <property type="match status" value="1"/>
</dbReference>
<proteinExistence type="predicted"/>